<dbReference type="Gene3D" id="1.10.287.130">
    <property type="match status" value="1"/>
</dbReference>
<dbReference type="EC" id="2.7.13.3" evidence="2"/>
<dbReference type="PROSITE" id="PS50109">
    <property type="entry name" value="HIS_KIN"/>
    <property type="match status" value="1"/>
</dbReference>
<dbReference type="PANTHER" id="PTHR45339:SF5">
    <property type="entry name" value="HISTIDINE KINASE"/>
    <property type="match status" value="1"/>
</dbReference>
<gene>
    <name evidence="8" type="ORF">ABFZ84_04090</name>
</gene>
<dbReference type="InterPro" id="IPR005467">
    <property type="entry name" value="His_kinase_dom"/>
</dbReference>
<evidence type="ECO:0000259" key="6">
    <source>
        <dbReference type="PROSITE" id="PS50109"/>
    </source>
</evidence>
<evidence type="ECO:0000313" key="9">
    <source>
        <dbReference type="Proteomes" id="UP001560685"/>
    </source>
</evidence>
<dbReference type="InterPro" id="IPR003594">
    <property type="entry name" value="HATPase_dom"/>
</dbReference>
<evidence type="ECO:0000259" key="7">
    <source>
        <dbReference type="PROSITE" id="PS50110"/>
    </source>
</evidence>
<accession>A0ABV3Z1Q4</accession>
<sequence length="621" mass="67445">MPHSGATNSKSQELILVCDAGGFIRFVSQSFAQLFGAPVDSWHGRPFAPGGDTAKKGAPARYKTEARVGDRDLIVSWTETLLDGNERLYVGSPESLSDGDMPEKRSTDVITTQSNGDTETVDPKLQLLATMSHEMRTPLNGILGMTSLLLDTNLEPNQRAYAESVRESGVSLLALINDLLDFSKIEAGRLEIDHAPFSPQNLVQSVAELLSTKAADKGVELTAYVDSAVPKQLFGDEARLRQVLINLAGNGVKFTDRGGVGIEARLINAENGTAHVVFSVRDTGIGIPEDKQASIFEEFSQAESDLARRREGTGLGLAIARKIVLAMNGDITFASTPDEGSTFAFTIDLNYEGDAPAKPTQFEPPVVIATQSDVLSRSIELQLGAIGANKIHKVTNSADAISVMKQYPDAILLCDILVAGESGEPLAKMAARSYVLLSPMTRDRINEMRDAGFNGYFIKPIRQSSLHQQLFEDDVKAPAPVKPKPQNPEDKTYRVLLAEDNQINAVLATTIIKRAGHSVDVAPNGEEAVKMIRSQDYDIVLMDMHMPEVDGLEATRRIRNLDTDMRRVPIIALTANAMAADRQKCIASGMDDFLSKPFEPKDLTNLLAKWGESGSKYSEAS</sequence>
<keyword evidence="9" id="KW-1185">Reference proteome</keyword>
<keyword evidence="3 4" id="KW-0597">Phosphoprotein</keyword>
<comment type="catalytic activity">
    <reaction evidence="1">
        <text>ATP + protein L-histidine = ADP + protein N-phospho-L-histidine.</text>
        <dbReference type="EC" id="2.7.13.3"/>
    </reaction>
</comment>
<protein>
    <recommendedName>
        <fullName evidence="2">histidine kinase</fullName>
        <ecNumber evidence="2">2.7.13.3</ecNumber>
    </recommendedName>
</protein>
<dbReference type="SMART" id="SM00448">
    <property type="entry name" value="REC"/>
    <property type="match status" value="2"/>
</dbReference>
<evidence type="ECO:0000313" key="8">
    <source>
        <dbReference type="EMBL" id="MEX6632720.1"/>
    </source>
</evidence>
<dbReference type="PROSITE" id="PS50110">
    <property type="entry name" value="RESPONSE_REGULATORY"/>
    <property type="match status" value="2"/>
</dbReference>
<feature type="domain" description="Response regulatory" evidence="7">
    <location>
        <begin position="365"/>
        <end position="474"/>
    </location>
</feature>
<evidence type="ECO:0000256" key="2">
    <source>
        <dbReference type="ARBA" id="ARBA00012438"/>
    </source>
</evidence>
<dbReference type="EMBL" id="JBEHZE010000001">
    <property type="protein sequence ID" value="MEX6632720.1"/>
    <property type="molecule type" value="Genomic_DNA"/>
</dbReference>
<comment type="caution">
    <text evidence="8">The sequence shown here is derived from an EMBL/GenBank/DDBJ whole genome shotgun (WGS) entry which is preliminary data.</text>
</comment>
<dbReference type="InterPro" id="IPR001789">
    <property type="entry name" value="Sig_transdc_resp-reg_receiver"/>
</dbReference>
<proteinExistence type="predicted"/>
<dbReference type="SUPFAM" id="SSF55874">
    <property type="entry name" value="ATPase domain of HSP90 chaperone/DNA topoisomerase II/histidine kinase"/>
    <property type="match status" value="1"/>
</dbReference>
<feature type="domain" description="Histidine kinase" evidence="6">
    <location>
        <begin position="130"/>
        <end position="351"/>
    </location>
</feature>
<dbReference type="Gene3D" id="3.40.50.2300">
    <property type="match status" value="2"/>
</dbReference>
<dbReference type="Gene3D" id="3.30.565.10">
    <property type="entry name" value="Histidine kinase-like ATPase, C-terminal domain"/>
    <property type="match status" value="1"/>
</dbReference>
<dbReference type="InterPro" id="IPR003661">
    <property type="entry name" value="HisK_dim/P_dom"/>
</dbReference>
<feature type="domain" description="Response regulatory" evidence="7">
    <location>
        <begin position="494"/>
        <end position="611"/>
    </location>
</feature>
<dbReference type="SUPFAM" id="SSF52172">
    <property type="entry name" value="CheY-like"/>
    <property type="match status" value="2"/>
</dbReference>
<feature type="modified residue" description="4-aspartylphosphate" evidence="4">
    <location>
        <position position="543"/>
    </location>
</feature>
<dbReference type="PRINTS" id="PR00344">
    <property type="entry name" value="BCTRLSENSOR"/>
</dbReference>
<evidence type="ECO:0000256" key="4">
    <source>
        <dbReference type="PROSITE-ProRule" id="PRU00169"/>
    </source>
</evidence>
<dbReference type="InterPro" id="IPR036890">
    <property type="entry name" value="HATPase_C_sf"/>
</dbReference>
<dbReference type="SMART" id="SM00388">
    <property type="entry name" value="HisKA"/>
    <property type="match status" value="1"/>
</dbReference>
<dbReference type="Proteomes" id="UP001560685">
    <property type="component" value="Unassembled WGS sequence"/>
</dbReference>
<feature type="compositionally biased region" description="Polar residues" evidence="5">
    <location>
        <begin position="108"/>
        <end position="118"/>
    </location>
</feature>
<name>A0ABV3Z1Q4_9PROT</name>
<dbReference type="PANTHER" id="PTHR45339">
    <property type="entry name" value="HYBRID SIGNAL TRANSDUCTION HISTIDINE KINASE J"/>
    <property type="match status" value="1"/>
</dbReference>
<evidence type="ECO:0000256" key="3">
    <source>
        <dbReference type="ARBA" id="ARBA00022553"/>
    </source>
</evidence>
<evidence type="ECO:0000256" key="5">
    <source>
        <dbReference type="SAM" id="MobiDB-lite"/>
    </source>
</evidence>
<dbReference type="SMART" id="SM00387">
    <property type="entry name" value="HATPase_c"/>
    <property type="match status" value="1"/>
</dbReference>
<comment type="caution">
    <text evidence="4">Lacks conserved residue(s) required for the propagation of feature annotation.</text>
</comment>
<evidence type="ECO:0000256" key="1">
    <source>
        <dbReference type="ARBA" id="ARBA00000085"/>
    </source>
</evidence>
<dbReference type="InterPro" id="IPR011006">
    <property type="entry name" value="CheY-like_superfamily"/>
</dbReference>
<dbReference type="InterPro" id="IPR004358">
    <property type="entry name" value="Sig_transdc_His_kin-like_C"/>
</dbReference>
<reference evidence="8 9" key="1">
    <citation type="submission" date="2024-05" db="EMBL/GenBank/DDBJ databases">
        <title>Three bacterial strains, DH-69, EH-24, and ECK-19 isolated from coastal sediments.</title>
        <authorList>
            <person name="Ye Y.-Q."/>
            <person name="Du Z.-J."/>
        </authorList>
    </citation>
    <scope>NUCLEOTIDE SEQUENCE [LARGE SCALE GENOMIC DNA]</scope>
    <source>
        <strain evidence="8 9">ECK-19</strain>
    </source>
</reference>
<dbReference type="Pfam" id="PF00512">
    <property type="entry name" value="HisKA"/>
    <property type="match status" value="1"/>
</dbReference>
<dbReference type="InterPro" id="IPR036097">
    <property type="entry name" value="HisK_dim/P_sf"/>
</dbReference>
<dbReference type="RefSeq" id="WP_369312647.1">
    <property type="nucleotide sequence ID" value="NZ_JBEHZE010000001.1"/>
</dbReference>
<dbReference type="Pfam" id="PF00072">
    <property type="entry name" value="Response_reg"/>
    <property type="match status" value="1"/>
</dbReference>
<dbReference type="CDD" id="cd17546">
    <property type="entry name" value="REC_hyHK_CKI1_RcsC-like"/>
    <property type="match status" value="1"/>
</dbReference>
<feature type="region of interest" description="Disordered" evidence="5">
    <location>
        <begin position="91"/>
        <end position="118"/>
    </location>
</feature>
<dbReference type="CDD" id="cd00082">
    <property type="entry name" value="HisKA"/>
    <property type="match status" value="1"/>
</dbReference>
<dbReference type="Pfam" id="PF02518">
    <property type="entry name" value="HATPase_c"/>
    <property type="match status" value="1"/>
</dbReference>
<dbReference type="CDD" id="cd16922">
    <property type="entry name" value="HATPase_EvgS-ArcB-TorS-like"/>
    <property type="match status" value="1"/>
</dbReference>
<dbReference type="SUPFAM" id="SSF47384">
    <property type="entry name" value="Homodimeric domain of signal transducing histidine kinase"/>
    <property type="match status" value="1"/>
</dbReference>
<organism evidence="8 9">
    <name type="scientific">Hyphococcus lacteus</name>
    <dbReference type="NCBI Taxonomy" id="3143536"/>
    <lineage>
        <taxon>Bacteria</taxon>
        <taxon>Pseudomonadati</taxon>
        <taxon>Pseudomonadota</taxon>
        <taxon>Alphaproteobacteria</taxon>
        <taxon>Parvularculales</taxon>
        <taxon>Parvularculaceae</taxon>
        <taxon>Hyphococcus</taxon>
    </lineage>
</organism>